<dbReference type="SUPFAM" id="SSF54665">
    <property type="entry name" value="CO dehydrogenase molybdoprotein N-domain-like"/>
    <property type="match status" value="1"/>
</dbReference>
<dbReference type="GO" id="GO:0016491">
    <property type="term" value="F:oxidoreductase activity"/>
    <property type="evidence" value="ECO:0007669"/>
    <property type="project" value="InterPro"/>
</dbReference>
<dbReference type="PANTHER" id="PTHR11908:SF157">
    <property type="entry name" value="XANTHINE DEHYDROGENASE SUBUNIT D-RELATED"/>
    <property type="match status" value="1"/>
</dbReference>
<sequence length="770" mass="82564">MARPAAPPLRERLRAVGRPLPRHDAWDKVQARTLYAADWQMPGMLHAAVARSPYPAARIRHIDTAKARALPGVAAVLLAQDVPHNTLWTDVPGQTSEVGPLRARIQVLAQEVVRFQGEPVALVAAETREIALHAVELIEVQYDPQPGVFDPEAALAAGAHQVHEGGNLLARWAIRRGDPDRALAQADVVIESVYRCQFIDHAYLEPEAGVAWIDTDGVLTIRVSTQVIEHYRDVAEVLGLPQNRVRVIGPYLGGGFGGKEDVTVEVFLGLLAWRTQRPVKMIWSRQESLLARPKRHPFILRYRTGAARDGRLVAQAVDLLADSGAYAYLSALVLMYAAVTAAGPYRVPHVAVDARVAYTNNPPTSAMRGFGAMQMVLGYESQMDRLARRLGIDPVELRERNALAKGDALPIGQPLDTHVAVVEAARRAWEALGPRRAPSTPAHRIGRGLACNIQPYGRIVWLHDWASAWVGFEMDGSLVVRTGTPDVGGGQAASLCQIAAEVLGLDPGRIAIHIADSALTPLAGTTTATRQLYMSGNAVLRACEGLRRQIVDVAAQLLETQADTVALDAGDAVAHDGRRVGLPKILRECARLGVSRSHLDVYHAPAGDPVDLERGGGRVFPDFTFGAHAVEVEVDTETGAVTVLRHVACHDVGRAINPQSVEGQIQGGAVMGLGYGLMEEVVVDHGVNLSTLFATYLIPTSLDVPDVEPILIESGEGKGPFGARGIGEPPIAPPAAAVANAVEDAVGVRITELPVTPERVARALGLLGDR</sequence>
<dbReference type="EMBL" id="VBAK01000167">
    <property type="protein sequence ID" value="TMI87088.1"/>
    <property type="molecule type" value="Genomic_DNA"/>
</dbReference>
<proteinExistence type="predicted"/>
<protein>
    <submittedName>
        <fullName evidence="2">Xanthine dehydrogenase family protein</fullName>
    </submittedName>
</protein>
<dbReference type="InterPro" id="IPR016208">
    <property type="entry name" value="Ald_Oxase/xanthine_DH-like"/>
</dbReference>
<name>A0A537JU67_9BACT</name>
<dbReference type="AlphaFoldDB" id="A0A537JU67"/>
<dbReference type="Gene3D" id="3.30.365.10">
    <property type="entry name" value="Aldehyde oxidase/xanthine dehydrogenase, molybdopterin binding domain"/>
    <property type="match status" value="4"/>
</dbReference>
<dbReference type="InterPro" id="IPR008274">
    <property type="entry name" value="AldOxase/xan_DH_MoCoBD1"/>
</dbReference>
<dbReference type="SMART" id="SM01008">
    <property type="entry name" value="Ald_Xan_dh_C"/>
    <property type="match status" value="1"/>
</dbReference>
<reference evidence="2 3" key="1">
    <citation type="journal article" date="2019" name="Nat. Microbiol.">
        <title>Mediterranean grassland soil C-N compound turnover is dependent on rainfall and depth, and is mediated by genomically divergent microorganisms.</title>
        <authorList>
            <person name="Diamond S."/>
            <person name="Andeer P.F."/>
            <person name="Li Z."/>
            <person name="Crits-Christoph A."/>
            <person name="Burstein D."/>
            <person name="Anantharaman K."/>
            <person name="Lane K.R."/>
            <person name="Thomas B.C."/>
            <person name="Pan C."/>
            <person name="Northen T.R."/>
            <person name="Banfield J.F."/>
        </authorList>
    </citation>
    <scope>NUCLEOTIDE SEQUENCE [LARGE SCALE GENOMIC DNA]</scope>
    <source>
        <strain evidence="2">NP_3</strain>
    </source>
</reference>
<dbReference type="PANTHER" id="PTHR11908">
    <property type="entry name" value="XANTHINE DEHYDROGENASE"/>
    <property type="match status" value="1"/>
</dbReference>
<feature type="domain" description="Aldehyde oxidase/xanthine dehydrogenase a/b hammerhead" evidence="1">
    <location>
        <begin position="30"/>
        <end position="146"/>
    </location>
</feature>
<dbReference type="Pfam" id="PF20256">
    <property type="entry name" value="MoCoBD_2"/>
    <property type="match status" value="1"/>
</dbReference>
<gene>
    <name evidence="2" type="ORF">E6H00_16670</name>
</gene>
<organism evidence="2 3">
    <name type="scientific">Candidatus Segetimicrobium genomatis</name>
    <dbReference type="NCBI Taxonomy" id="2569760"/>
    <lineage>
        <taxon>Bacteria</taxon>
        <taxon>Bacillati</taxon>
        <taxon>Candidatus Sysuimicrobiota</taxon>
        <taxon>Candidatus Sysuimicrobiia</taxon>
        <taxon>Candidatus Sysuimicrobiales</taxon>
        <taxon>Candidatus Segetimicrobiaceae</taxon>
        <taxon>Candidatus Segetimicrobium</taxon>
    </lineage>
</organism>
<dbReference type="SUPFAM" id="SSF56003">
    <property type="entry name" value="Molybdenum cofactor-binding domain"/>
    <property type="match status" value="1"/>
</dbReference>
<dbReference type="InterPro" id="IPR046867">
    <property type="entry name" value="AldOxase/xan_DH_MoCoBD2"/>
</dbReference>
<evidence type="ECO:0000259" key="1">
    <source>
        <dbReference type="SMART" id="SM01008"/>
    </source>
</evidence>
<dbReference type="Pfam" id="PF02738">
    <property type="entry name" value="MoCoBD_1"/>
    <property type="match status" value="1"/>
</dbReference>
<dbReference type="Proteomes" id="UP000318509">
    <property type="component" value="Unassembled WGS sequence"/>
</dbReference>
<dbReference type="InterPro" id="IPR037165">
    <property type="entry name" value="AldOxase/xan_DH_Mopterin-bd_sf"/>
</dbReference>
<dbReference type="Gene3D" id="3.90.1170.50">
    <property type="entry name" value="Aldehyde oxidase/xanthine dehydrogenase, a/b hammerhead"/>
    <property type="match status" value="1"/>
</dbReference>
<evidence type="ECO:0000313" key="3">
    <source>
        <dbReference type="Proteomes" id="UP000318509"/>
    </source>
</evidence>
<accession>A0A537JU67</accession>
<dbReference type="Pfam" id="PF01315">
    <property type="entry name" value="Ald_Xan_dh_C"/>
    <property type="match status" value="1"/>
</dbReference>
<comment type="caution">
    <text evidence="2">The sequence shown here is derived from an EMBL/GenBank/DDBJ whole genome shotgun (WGS) entry which is preliminary data.</text>
</comment>
<dbReference type="GO" id="GO:0005506">
    <property type="term" value="F:iron ion binding"/>
    <property type="evidence" value="ECO:0007669"/>
    <property type="project" value="InterPro"/>
</dbReference>
<dbReference type="InterPro" id="IPR000674">
    <property type="entry name" value="Ald_Oxase/Xan_DH_a/b"/>
</dbReference>
<dbReference type="InterPro" id="IPR036856">
    <property type="entry name" value="Ald_Oxase/Xan_DH_a/b_sf"/>
</dbReference>
<evidence type="ECO:0000313" key="2">
    <source>
        <dbReference type="EMBL" id="TMI87088.1"/>
    </source>
</evidence>